<evidence type="ECO:0000313" key="8">
    <source>
        <dbReference type="Proteomes" id="UP000007264"/>
    </source>
</evidence>
<dbReference type="PROSITE" id="PS51294">
    <property type="entry name" value="HTH_MYB"/>
    <property type="match status" value="2"/>
</dbReference>
<dbReference type="InterPro" id="IPR017930">
    <property type="entry name" value="Myb_dom"/>
</dbReference>
<name>I0Z3K3_COCSC</name>
<sequence>MGSRTGQQCAQRWRHKVNPNIKREKWTEEEDERLLELVGVHGNAWAEISRQLEGRTDQQCMGRWRRHLDPGIKRVSWAAPEDAALASLHARHGSHWSAIAKSIDGRTAQQCRARW</sequence>
<dbReference type="SMART" id="SM00717">
    <property type="entry name" value="SANT"/>
    <property type="match status" value="2"/>
</dbReference>
<proteinExistence type="predicted"/>
<dbReference type="InterPro" id="IPR001005">
    <property type="entry name" value="SANT/Myb"/>
</dbReference>
<dbReference type="eggNOG" id="KOG0048">
    <property type="taxonomic scope" value="Eukaryota"/>
</dbReference>
<keyword evidence="2" id="KW-0238">DNA-binding</keyword>
<feature type="domain" description="HTH myb-type" evidence="6">
    <location>
        <begin position="18"/>
        <end position="72"/>
    </location>
</feature>
<evidence type="ECO:0008006" key="9">
    <source>
        <dbReference type="Google" id="ProtNLM"/>
    </source>
</evidence>
<dbReference type="OrthoDB" id="544267at2759"/>
<dbReference type="KEGG" id="csl:COCSUDRAFT_35694"/>
<evidence type="ECO:0000256" key="2">
    <source>
        <dbReference type="ARBA" id="ARBA00023125"/>
    </source>
</evidence>
<dbReference type="PANTHER" id="PTHR46621:SF1">
    <property type="entry name" value="SNRNA-ACTIVATING PROTEIN COMPLEX SUBUNIT 4"/>
    <property type="match status" value="1"/>
</dbReference>
<dbReference type="GO" id="GO:0042795">
    <property type="term" value="P:snRNA transcription by RNA polymerase II"/>
    <property type="evidence" value="ECO:0007669"/>
    <property type="project" value="TreeGrafter"/>
</dbReference>
<evidence type="ECO:0000256" key="1">
    <source>
        <dbReference type="ARBA" id="ARBA00023015"/>
    </source>
</evidence>
<keyword evidence="1" id="KW-0805">Transcription regulation</keyword>
<dbReference type="GeneID" id="17043224"/>
<dbReference type="PANTHER" id="PTHR46621">
    <property type="entry name" value="SNRNA-ACTIVATING PROTEIN COMPLEX SUBUNIT 4"/>
    <property type="match status" value="1"/>
</dbReference>
<dbReference type="AlphaFoldDB" id="I0Z3K3"/>
<dbReference type="SUPFAM" id="SSF46689">
    <property type="entry name" value="Homeodomain-like"/>
    <property type="match status" value="1"/>
</dbReference>
<dbReference type="Proteomes" id="UP000007264">
    <property type="component" value="Unassembled WGS sequence"/>
</dbReference>
<feature type="domain" description="HTH myb-type" evidence="6">
    <location>
        <begin position="73"/>
        <end position="115"/>
    </location>
</feature>
<dbReference type="CDD" id="cd00167">
    <property type="entry name" value="SANT"/>
    <property type="match status" value="2"/>
</dbReference>
<evidence type="ECO:0000259" key="6">
    <source>
        <dbReference type="PROSITE" id="PS51294"/>
    </source>
</evidence>
<evidence type="ECO:0000256" key="3">
    <source>
        <dbReference type="ARBA" id="ARBA00023163"/>
    </source>
</evidence>
<reference evidence="7 8" key="1">
    <citation type="journal article" date="2012" name="Genome Biol.">
        <title>The genome of the polar eukaryotic microalga coccomyxa subellipsoidea reveals traits of cold adaptation.</title>
        <authorList>
            <person name="Blanc G."/>
            <person name="Agarkova I."/>
            <person name="Grimwood J."/>
            <person name="Kuo A."/>
            <person name="Brueggeman A."/>
            <person name="Dunigan D."/>
            <person name="Gurnon J."/>
            <person name="Ladunga I."/>
            <person name="Lindquist E."/>
            <person name="Lucas S."/>
            <person name="Pangilinan J."/>
            <person name="Proschold T."/>
            <person name="Salamov A."/>
            <person name="Schmutz J."/>
            <person name="Weeks D."/>
            <person name="Yamada T."/>
            <person name="Claverie J.M."/>
            <person name="Grigoriev I."/>
            <person name="Van Etten J."/>
            <person name="Lomsadze A."/>
            <person name="Borodovsky M."/>
        </authorList>
    </citation>
    <scope>NUCLEOTIDE SEQUENCE [LARGE SCALE GENOMIC DNA]</scope>
    <source>
        <strain evidence="7 8">C-169</strain>
    </source>
</reference>
<dbReference type="InterPro" id="IPR051575">
    <property type="entry name" value="Myb-like_DNA-bd"/>
</dbReference>
<dbReference type="InterPro" id="IPR009057">
    <property type="entry name" value="Homeodomain-like_sf"/>
</dbReference>
<keyword evidence="4" id="KW-0539">Nucleus</keyword>
<keyword evidence="8" id="KW-1185">Reference proteome</keyword>
<evidence type="ECO:0000259" key="5">
    <source>
        <dbReference type="PROSITE" id="PS50090"/>
    </source>
</evidence>
<dbReference type="Gene3D" id="1.10.10.60">
    <property type="entry name" value="Homeodomain-like"/>
    <property type="match status" value="2"/>
</dbReference>
<dbReference type="GO" id="GO:0019185">
    <property type="term" value="C:snRNA-activating protein complex"/>
    <property type="evidence" value="ECO:0007669"/>
    <property type="project" value="TreeGrafter"/>
</dbReference>
<dbReference type="PROSITE" id="PS50090">
    <property type="entry name" value="MYB_LIKE"/>
    <property type="match status" value="2"/>
</dbReference>
<organism evidence="7 8">
    <name type="scientific">Coccomyxa subellipsoidea (strain C-169)</name>
    <name type="common">Green microalga</name>
    <dbReference type="NCBI Taxonomy" id="574566"/>
    <lineage>
        <taxon>Eukaryota</taxon>
        <taxon>Viridiplantae</taxon>
        <taxon>Chlorophyta</taxon>
        <taxon>core chlorophytes</taxon>
        <taxon>Trebouxiophyceae</taxon>
        <taxon>Trebouxiophyceae incertae sedis</taxon>
        <taxon>Coccomyxaceae</taxon>
        <taxon>Coccomyxa</taxon>
        <taxon>Coccomyxa subellipsoidea</taxon>
    </lineage>
</organism>
<gene>
    <name evidence="7" type="ORF">COCSUDRAFT_35694</name>
</gene>
<evidence type="ECO:0000313" key="7">
    <source>
        <dbReference type="EMBL" id="EIE25222.1"/>
    </source>
</evidence>
<keyword evidence="3" id="KW-0804">Transcription</keyword>
<dbReference type="GO" id="GO:0000978">
    <property type="term" value="F:RNA polymerase II cis-regulatory region sequence-specific DNA binding"/>
    <property type="evidence" value="ECO:0007669"/>
    <property type="project" value="TreeGrafter"/>
</dbReference>
<protein>
    <recommendedName>
        <fullName evidence="9">Homeodomain-like protein</fullName>
    </recommendedName>
</protein>
<feature type="domain" description="Myb-like" evidence="5">
    <location>
        <begin position="18"/>
        <end position="68"/>
    </location>
</feature>
<dbReference type="RefSeq" id="XP_005649766.1">
    <property type="nucleotide sequence ID" value="XM_005649709.1"/>
</dbReference>
<comment type="caution">
    <text evidence="7">The sequence shown here is derived from an EMBL/GenBank/DDBJ whole genome shotgun (WGS) entry which is preliminary data.</text>
</comment>
<accession>I0Z3K3</accession>
<dbReference type="GO" id="GO:0001006">
    <property type="term" value="F:RNA polymerase III type 3 promoter sequence-specific DNA binding"/>
    <property type="evidence" value="ECO:0007669"/>
    <property type="project" value="TreeGrafter"/>
</dbReference>
<evidence type="ECO:0000256" key="4">
    <source>
        <dbReference type="ARBA" id="ARBA00023242"/>
    </source>
</evidence>
<dbReference type="Pfam" id="PF13921">
    <property type="entry name" value="Myb_DNA-bind_6"/>
    <property type="match status" value="1"/>
</dbReference>
<dbReference type="GO" id="GO:0042796">
    <property type="term" value="P:snRNA transcription by RNA polymerase III"/>
    <property type="evidence" value="ECO:0007669"/>
    <property type="project" value="TreeGrafter"/>
</dbReference>
<feature type="domain" description="Myb-like" evidence="5">
    <location>
        <begin position="69"/>
        <end position="115"/>
    </location>
</feature>
<dbReference type="EMBL" id="AGSI01000004">
    <property type="protein sequence ID" value="EIE25222.1"/>
    <property type="molecule type" value="Genomic_DNA"/>
</dbReference>